<dbReference type="Proteomes" id="UP000070444">
    <property type="component" value="Unassembled WGS sequence"/>
</dbReference>
<dbReference type="OMA" id="CFIWCET"/>
<accession>A0A137NS18</accession>
<keyword evidence="1" id="KW-0812">Transmembrane</keyword>
<dbReference type="AlphaFoldDB" id="A0A137NS18"/>
<dbReference type="EMBL" id="KQ964872">
    <property type="protein sequence ID" value="KXN65480.1"/>
    <property type="molecule type" value="Genomic_DNA"/>
</dbReference>
<feature type="non-terminal residue" evidence="2">
    <location>
        <position position="1"/>
    </location>
</feature>
<gene>
    <name evidence="2" type="ORF">CONCODRAFT_12917</name>
</gene>
<feature type="transmembrane region" description="Helical" evidence="1">
    <location>
        <begin position="37"/>
        <end position="55"/>
    </location>
</feature>
<dbReference type="Pfam" id="PF14494">
    <property type="entry name" value="DUF4436"/>
    <property type="match status" value="1"/>
</dbReference>
<dbReference type="OrthoDB" id="5594013at2759"/>
<keyword evidence="3" id="KW-1185">Reference proteome</keyword>
<keyword evidence="1" id="KW-0472">Membrane</keyword>
<sequence length="111" mass="12326">RTPLVYIFCVFISCVTWGLTIVVSNIALDYLFFNRELPNGLLGIGIAMLFAMPTLRKAQPDIPDVGCAIDFLCFIWCETVIGISACVILYSWLLRFDIAAPPPPVQETKAI</sequence>
<proteinExistence type="predicted"/>
<feature type="transmembrane region" description="Helical" evidence="1">
    <location>
        <begin position="67"/>
        <end position="93"/>
    </location>
</feature>
<evidence type="ECO:0000256" key="1">
    <source>
        <dbReference type="SAM" id="Phobius"/>
    </source>
</evidence>
<name>A0A137NS18_CONC2</name>
<organism evidence="2 3">
    <name type="scientific">Conidiobolus coronatus (strain ATCC 28846 / CBS 209.66 / NRRL 28638)</name>
    <name type="common">Delacroixia coronata</name>
    <dbReference type="NCBI Taxonomy" id="796925"/>
    <lineage>
        <taxon>Eukaryota</taxon>
        <taxon>Fungi</taxon>
        <taxon>Fungi incertae sedis</taxon>
        <taxon>Zoopagomycota</taxon>
        <taxon>Entomophthoromycotina</taxon>
        <taxon>Entomophthoromycetes</taxon>
        <taxon>Entomophthorales</taxon>
        <taxon>Ancylistaceae</taxon>
        <taxon>Conidiobolus</taxon>
    </lineage>
</organism>
<feature type="transmembrane region" description="Helical" evidence="1">
    <location>
        <begin position="7"/>
        <end position="31"/>
    </location>
</feature>
<protein>
    <submittedName>
        <fullName evidence="2">Uncharacterized protein</fullName>
    </submittedName>
</protein>
<reference evidence="2 3" key="1">
    <citation type="journal article" date="2015" name="Genome Biol. Evol.">
        <title>Phylogenomic analyses indicate that early fungi evolved digesting cell walls of algal ancestors of land plants.</title>
        <authorList>
            <person name="Chang Y."/>
            <person name="Wang S."/>
            <person name="Sekimoto S."/>
            <person name="Aerts A.L."/>
            <person name="Choi C."/>
            <person name="Clum A."/>
            <person name="LaButti K.M."/>
            <person name="Lindquist E.A."/>
            <person name="Yee Ngan C."/>
            <person name="Ohm R.A."/>
            <person name="Salamov A.A."/>
            <person name="Grigoriev I.V."/>
            <person name="Spatafora J.W."/>
            <person name="Berbee M.L."/>
        </authorList>
    </citation>
    <scope>NUCLEOTIDE SEQUENCE [LARGE SCALE GENOMIC DNA]</scope>
    <source>
        <strain evidence="2 3">NRRL 28638</strain>
    </source>
</reference>
<keyword evidence="1" id="KW-1133">Transmembrane helix</keyword>
<evidence type="ECO:0000313" key="2">
    <source>
        <dbReference type="EMBL" id="KXN65480.1"/>
    </source>
</evidence>
<evidence type="ECO:0000313" key="3">
    <source>
        <dbReference type="Proteomes" id="UP000070444"/>
    </source>
</evidence>
<dbReference type="InterPro" id="IPR027948">
    <property type="entry name" value="DUF4436"/>
</dbReference>